<gene>
    <name evidence="1" type="primary">ddrC</name>
    <name evidence="1" type="ORF">ORD21_12440</name>
</gene>
<sequence>MKNAPLTLEFGTVRLPISADGLLLASAALAQLGLEGSNWNVLAAEHELASPPRDFGAGLEATLSLPEFVRLAFALDTAGARRWRKRAQDLLTRALSGDVKLAAQIAERSTDPEARRWLASRLESTDARRELMATVARHGGEGNVYGQLGSISNRSVVGLDSATIRRERGVKATRDGLSSTELLRMAYLDAATTRAIQERGAQGNAAILHLHERLARHERRGWAGPEGSPQAG</sequence>
<accession>A0ABU4DSK0</accession>
<dbReference type="NCBIfam" id="NF033622">
    <property type="entry name" value="repair_DdrC"/>
    <property type="match status" value="1"/>
</dbReference>
<keyword evidence="2" id="KW-1185">Reference proteome</keyword>
<name>A0ABU4DSK0_9DEIO</name>
<evidence type="ECO:0000313" key="1">
    <source>
        <dbReference type="EMBL" id="MDV6375400.1"/>
    </source>
</evidence>
<organism evidence="1 2">
    <name type="scientific">Deinococcus arenicola</name>
    <dbReference type="NCBI Taxonomy" id="2994950"/>
    <lineage>
        <taxon>Bacteria</taxon>
        <taxon>Thermotogati</taxon>
        <taxon>Deinococcota</taxon>
        <taxon>Deinococci</taxon>
        <taxon>Deinococcales</taxon>
        <taxon>Deinococcaceae</taxon>
        <taxon>Deinococcus</taxon>
    </lineage>
</organism>
<protein>
    <submittedName>
        <fullName evidence="1">DNA damage response protein DdrC</fullName>
    </submittedName>
</protein>
<evidence type="ECO:0000313" key="2">
    <source>
        <dbReference type="Proteomes" id="UP001276150"/>
    </source>
</evidence>
<proteinExistence type="predicted"/>
<reference evidence="1 2" key="1">
    <citation type="submission" date="2022-11" db="EMBL/GenBank/DDBJ databases">
        <title>Deinococcus ZS9-10, Low Temperature and Draught-tolerating, UV-resistant Bacteria from Continental Antarctica.</title>
        <authorList>
            <person name="Cheng L."/>
        </authorList>
    </citation>
    <scope>NUCLEOTIDE SEQUENCE [LARGE SCALE GENOMIC DNA]</scope>
    <source>
        <strain evidence="1 2">ZS9-10</strain>
    </source>
</reference>
<dbReference type="Proteomes" id="UP001276150">
    <property type="component" value="Unassembled WGS sequence"/>
</dbReference>
<dbReference type="EMBL" id="JAPMIV010000025">
    <property type="protein sequence ID" value="MDV6375400.1"/>
    <property type="molecule type" value="Genomic_DNA"/>
</dbReference>
<comment type="caution">
    <text evidence="1">The sequence shown here is derived from an EMBL/GenBank/DDBJ whole genome shotgun (WGS) entry which is preliminary data.</text>
</comment>
<dbReference type="RefSeq" id="WP_317640739.1">
    <property type="nucleotide sequence ID" value="NZ_JAPMIV010000025.1"/>
</dbReference>